<protein>
    <submittedName>
        <fullName evidence="1">Uncharacterized protein</fullName>
    </submittedName>
</protein>
<name>A0ABR3M516_9TELE</name>
<keyword evidence="2" id="KW-1185">Reference proteome</keyword>
<sequence>MRPLLPDRADTVTPYYCKGSPHKYYARSVTLLSDLLKALNQQEGGSQLANCGLWDGEAFLICHAPGRFPRKL</sequence>
<evidence type="ECO:0000313" key="1">
    <source>
        <dbReference type="EMBL" id="KAL1260218.1"/>
    </source>
</evidence>
<organism evidence="1 2">
    <name type="scientific">Cirrhinus molitorella</name>
    <name type="common">mud carp</name>
    <dbReference type="NCBI Taxonomy" id="172907"/>
    <lineage>
        <taxon>Eukaryota</taxon>
        <taxon>Metazoa</taxon>
        <taxon>Chordata</taxon>
        <taxon>Craniata</taxon>
        <taxon>Vertebrata</taxon>
        <taxon>Euteleostomi</taxon>
        <taxon>Actinopterygii</taxon>
        <taxon>Neopterygii</taxon>
        <taxon>Teleostei</taxon>
        <taxon>Ostariophysi</taxon>
        <taxon>Cypriniformes</taxon>
        <taxon>Cyprinidae</taxon>
        <taxon>Labeoninae</taxon>
        <taxon>Labeonini</taxon>
        <taxon>Cirrhinus</taxon>
    </lineage>
</organism>
<dbReference type="EMBL" id="JAYMGO010000015">
    <property type="protein sequence ID" value="KAL1260218.1"/>
    <property type="molecule type" value="Genomic_DNA"/>
</dbReference>
<dbReference type="Proteomes" id="UP001558613">
    <property type="component" value="Unassembled WGS sequence"/>
</dbReference>
<proteinExistence type="predicted"/>
<comment type="caution">
    <text evidence="1">The sequence shown here is derived from an EMBL/GenBank/DDBJ whole genome shotgun (WGS) entry which is preliminary data.</text>
</comment>
<gene>
    <name evidence="1" type="ORF">QQF64_008045</name>
</gene>
<reference evidence="1 2" key="1">
    <citation type="submission" date="2023-09" db="EMBL/GenBank/DDBJ databases">
        <authorList>
            <person name="Wang M."/>
        </authorList>
    </citation>
    <scope>NUCLEOTIDE SEQUENCE [LARGE SCALE GENOMIC DNA]</scope>
    <source>
        <strain evidence="1">GT-2023</strain>
        <tissue evidence="1">Liver</tissue>
    </source>
</reference>
<accession>A0ABR3M516</accession>
<evidence type="ECO:0000313" key="2">
    <source>
        <dbReference type="Proteomes" id="UP001558613"/>
    </source>
</evidence>